<keyword evidence="3 7" id="KW-0732">Signal</keyword>
<evidence type="ECO:0000256" key="2">
    <source>
        <dbReference type="ARBA" id="ARBA00022525"/>
    </source>
</evidence>
<dbReference type="InterPro" id="IPR013517">
    <property type="entry name" value="FG-GAP"/>
</dbReference>
<dbReference type="InterPro" id="IPR022385">
    <property type="entry name" value="Rhs_assc_core"/>
</dbReference>
<evidence type="ECO:0000313" key="10">
    <source>
        <dbReference type="EMBL" id="AYQ56153.1"/>
    </source>
</evidence>
<dbReference type="Pfam" id="PF12256">
    <property type="entry name" value="TcdB_toxin_midN"/>
    <property type="match status" value="1"/>
</dbReference>
<protein>
    <submittedName>
        <fullName evidence="10">YD repeat-containing protein</fullName>
    </submittedName>
</protein>
<sequence length="2401" mass="265092" precursor="true">MTDLFKQSINLTLPILLVLLLGTPTQATANIDTTALVGSTAGSFSVNQGTANYAIPITVPPGIAGMKPELSINYNSNMGNGQLGVGFSLGGLSAIHRCAKTIATDGVKGGVNYDNNDKYCLNGQRLIAISGTNGQSGSEYRTEMNSFSKIKYNGNYWTVKTKSGQTFKYGNTQDSKIEAQGKSIVRLWAVNKIIDATGNAINYIYNENNANGEYTLSSINYADSSIGLTYEGRSDASTSYQAGSKLRQTKRLSNITTYVNNNIVRTYDLEYQYYSTPKKSQLISIKECVNGQCLPKTEFEWKVSNMASWQSAPQYTPLYHIAADNAGDVGARFQDVNGDGLVDMIYHRWIDGNNTQKGAYLNTGNGWQSAPQYTPPYHIAADNAKDLGVRFQDVNGDGLVDMIYHRWIDGNNTQKGAYLNTGNGWQSAPQYTPPYHIAADNAKDLGARFQDVNGDGLVDMIYHRWIDGNNTQKGAYLNTGNGWQSAPQYTPPYHIAADNAGDVGARFQDVNGDGLVDMIYHRWIDGNNTQKGAYLNTGNGWQSAPQYTPPYHIADDDSKDTGVRFQDLNGDGLVDMIYRRWIDDDNTQKGAYLNTGNGWQSAPQYTPPHHIAANDTGDVGMRFQDLNGDGLVDMIYRRWIDDDNTQKGAYLNTGNGWQSAPQYTPPHHIAADDTGDVGVRFQDLNGDGLVDMIYRRWIDDDSTQKGAYLNTGNIIFKLTSITNGFNIKTTINYKPLTNPSVYTKGTNSNYPNIDTQNARQVVSSVVTDNAIGGQSTTTYKYGNAKVNIKGRGSLGFGWIEKKDLQSNKLTRTQYNQTYPHIGQIAFNKEYIEQNGSRQLLNSQTNTYQDKISHSNKIHTSYLTQSQEKSYDFNSGNLLTTITTQQSNIDNYGNIGTVKVTTTGKNETFIKTTQNTYNNNTTKWHLGRLTAATVTHQAPNTPNIIRTSHFTYNNKGLLKSEIIEPNTTKALTTTYEYDSFGNKIKATTSANGITNRSTTTEYSTNGKFPIKTTNALGHSETKTFDSKTGNILTLTGPNGLTTTWQYDALGRKKLEIRTSTTTSTHYQWAEDDSPNSLYKVITTTSGSSPKTTYFDAFNRKVREQHTGFDGRKINSDTYYDNLGRVNRATLPYFTDEQGYFITTQYDAIGRLASITKPADYGKTATDSTTYNGFTTISTNALGHQKTTTKNAIGKIIRIDEPESAWLIHTHDAIGNLIQTNAGGVTTSMTYDNRGNKISMNDPDMGSWTYTYNALGELISQTDAKKQTSTMTYDKLGRMTQRVEGEGTTNWIYDTQTKGIGKLTSVTAPLGYKKEYHYDNLGRVSKTTTRANNQSFNIRNQYDQYSRLSIQTRPQGFKVENVYNQYGYLIAKRAPKSQVNDYDWTHLTQLTQQSLTNATEASTRANESEERANLYLSRANTYRQYANSANNTSAQFTKKAQALRNNADLLEEVASQLQKKAKSYTDSSKAYLIAVRRFQHLSNVNVTNNKARSYIDSNTNSKIGDRSFSDTNGNINAKSNTNGYAWCNNQAACVYWANSSRQNAAHYANQAEQTLELAQKYINSSDTERQTFANQEAGNYDQRARSNANNAVHYTNKSHEYLEQAQKFINQAKYWRKSVVNKNHYQAMLADTNNIYFWRAKSRDAAGRLTGHIIGNGLSTEQEYNPATGHLFTIKSGFNPTREIRSLEYEYDLMNNVTQRQNHQSGLTEDFQYDQLDRLTQSNTTGTIEGVTHNNSTNFQYDINGNITHKSDIGNYRYNAQKPHAIASINNNPSSTSSPSTDDYNANTTTTGMFTINSSVTGNIETANDKDWFKIILTAGQQVTFDLGGKPTQSGTLSDPYLRGIYDNTGTLISNTTSDDGGIGSNSKVTFTANTSNTYYISAGAYSNNTGTYTLTATVTGSNANITLNPSDNYLYDANGNMTQNNNKLIQWTSFNKPKRFTNSNSNDTTTFAYAPNRNRYQKTQTKANSNTTITTTYIGKLYEQIKQNTSTEHKHFIYADGQLIAINIKTNTTANTPSIPDKTRYLHYDNLGSIDTITDGQGNIVERMAYTAFGQRRQGDWRANDPLLPIIPTLTNRGFTGHEHIDEMGFIHMNGRVYDPQIGRFLSADPTIQHPYNTQDYNRYSYVTNNPLKYVDMNGFGWLSKTWGNVVKFSKKYGRQMMAVVAAYYTAGAVNAWMIGSQCVAVGSTVAINASIVAGAAGGATFGASNTLLHGGSISDAIKSAATGAVAGAISGGIAGGYGDTWNIQRIGSSAFGGGISAELQGGSFKDGFKAGIISASLRHLYNKTVSFDIDGRAGIGAAAPIKGRIGNPIKGMINVGGQIDPENTLYEGELVSKILNVAPLGINAVAGLHDMFQVSLERWDGIWARTVFNFPGMIPAAAITYGGMIDSYGISSQLVAR</sequence>
<feature type="signal peptide" evidence="7">
    <location>
        <begin position="1"/>
        <end position="29"/>
    </location>
</feature>
<dbReference type="Pfam" id="PF13517">
    <property type="entry name" value="FG-GAP_3"/>
    <property type="match status" value="1"/>
</dbReference>
<dbReference type="EMBL" id="CP024634">
    <property type="protein sequence ID" value="AYQ56153.1"/>
    <property type="molecule type" value="Genomic_DNA"/>
</dbReference>
<evidence type="ECO:0000256" key="7">
    <source>
        <dbReference type="SAM" id="SignalP"/>
    </source>
</evidence>
<gene>
    <name evidence="10" type="ORF">MS2017_0408</name>
</gene>
<proteinExistence type="predicted"/>
<dbReference type="InterPro" id="IPR050708">
    <property type="entry name" value="T6SS_VgrG/RHS"/>
</dbReference>
<feature type="domain" description="Teneurin-like YD-shell" evidence="9">
    <location>
        <begin position="1639"/>
        <end position="2130"/>
    </location>
</feature>
<dbReference type="InterPro" id="IPR003284">
    <property type="entry name" value="Sal_SpvB"/>
</dbReference>
<name>A0A3G3IJX7_9GAMM</name>
<evidence type="ECO:0000313" key="11">
    <source>
        <dbReference type="Proteomes" id="UP000278334"/>
    </source>
</evidence>
<keyword evidence="2" id="KW-0964">Secreted</keyword>
<evidence type="ECO:0000256" key="1">
    <source>
        <dbReference type="ARBA" id="ARBA00004613"/>
    </source>
</evidence>
<dbReference type="RefSeq" id="WP_122951103.1">
    <property type="nucleotide sequence ID" value="NZ_CP024634.1"/>
</dbReference>
<feature type="domain" description="Teneurin-like YD-shell" evidence="9">
    <location>
        <begin position="1027"/>
        <end position="1362"/>
    </location>
</feature>
<dbReference type="Pfam" id="PF25023">
    <property type="entry name" value="TEN_YD-shell"/>
    <property type="match status" value="2"/>
</dbReference>
<feature type="domain" description="Insecticide toxin TcdB middle/N-terminal" evidence="8">
    <location>
        <begin position="670"/>
        <end position="821"/>
    </location>
</feature>
<dbReference type="GO" id="GO:0005576">
    <property type="term" value="C:extracellular region"/>
    <property type="evidence" value="ECO:0007669"/>
    <property type="project" value="UniProtKB-SubCell"/>
</dbReference>
<dbReference type="Proteomes" id="UP000278334">
    <property type="component" value="Chromosome"/>
</dbReference>
<dbReference type="NCBIfam" id="TIGR03696">
    <property type="entry name" value="Rhs_assc_core"/>
    <property type="match status" value="1"/>
</dbReference>
<comment type="subcellular location">
    <subcellularLocation>
        <location evidence="1">Secreted</location>
    </subcellularLocation>
</comment>
<dbReference type="InterPro" id="IPR022045">
    <property type="entry name" value="TcdB_toxin_mid/N"/>
</dbReference>
<accession>A0A3G3IJX7</accession>
<dbReference type="SUPFAM" id="SSF69318">
    <property type="entry name" value="Integrin alpha N-terminal domain"/>
    <property type="match status" value="1"/>
</dbReference>
<dbReference type="InterPro" id="IPR028994">
    <property type="entry name" value="Integrin_alpha_N"/>
</dbReference>
<evidence type="ECO:0000256" key="5">
    <source>
        <dbReference type="ARBA" id="ARBA00023026"/>
    </source>
</evidence>
<keyword evidence="4" id="KW-0677">Repeat</keyword>
<dbReference type="Pfam" id="PF03534">
    <property type="entry name" value="SpvB"/>
    <property type="match status" value="1"/>
</dbReference>
<dbReference type="KEGG" id="bthg:MS2017_0408"/>
<feature type="chain" id="PRO_5018233982" evidence="7">
    <location>
        <begin position="30"/>
        <end position="2401"/>
    </location>
</feature>
<dbReference type="Gene3D" id="2.180.10.10">
    <property type="entry name" value="RHS repeat-associated core"/>
    <property type="match status" value="2"/>
</dbReference>
<reference evidence="10 11" key="1">
    <citation type="submission" date="2017-11" db="EMBL/GenBank/DDBJ databases">
        <title>Genome sequence of the bacterial symbiont EPR9N from a vent mussel Bathymodiolus thermophilus.</title>
        <authorList>
            <person name="Won Y.-J."/>
        </authorList>
    </citation>
    <scope>NUCLEOTIDE SEQUENCE [LARGE SCALE GENOMIC DNA]</scope>
    <source>
        <strain evidence="10 11">EPR9N</strain>
    </source>
</reference>
<dbReference type="PANTHER" id="PTHR32305">
    <property type="match status" value="1"/>
</dbReference>
<dbReference type="PANTHER" id="PTHR32305:SF15">
    <property type="entry name" value="PROTEIN RHSA-RELATED"/>
    <property type="match status" value="1"/>
</dbReference>
<feature type="coiled-coil region" evidence="6">
    <location>
        <begin position="1424"/>
        <end position="1465"/>
    </location>
</feature>
<evidence type="ECO:0000256" key="6">
    <source>
        <dbReference type="SAM" id="Coils"/>
    </source>
</evidence>
<evidence type="ECO:0000256" key="3">
    <source>
        <dbReference type="ARBA" id="ARBA00022729"/>
    </source>
</evidence>
<evidence type="ECO:0000256" key="4">
    <source>
        <dbReference type="ARBA" id="ARBA00022737"/>
    </source>
</evidence>
<dbReference type="InterPro" id="IPR006530">
    <property type="entry name" value="YD"/>
</dbReference>
<keyword evidence="5" id="KW-0843">Virulence</keyword>
<organism evidence="10 11">
    <name type="scientific">Bathymodiolus thermophilus thioautotrophic gill symbiont</name>
    <dbReference type="NCBI Taxonomy" id="2360"/>
    <lineage>
        <taxon>Bacteria</taxon>
        <taxon>Pseudomonadati</taxon>
        <taxon>Pseudomonadota</taxon>
        <taxon>Gammaproteobacteria</taxon>
        <taxon>sulfur-oxidizing symbionts</taxon>
    </lineage>
</organism>
<evidence type="ECO:0000259" key="8">
    <source>
        <dbReference type="Pfam" id="PF12256"/>
    </source>
</evidence>
<dbReference type="NCBIfam" id="TIGR01643">
    <property type="entry name" value="YD_repeat_2x"/>
    <property type="match status" value="2"/>
</dbReference>
<keyword evidence="6" id="KW-0175">Coiled coil</keyword>
<dbReference type="GO" id="GO:0005737">
    <property type="term" value="C:cytoplasm"/>
    <property type="evidence" value="ECO:0007669"/>
    <property type="project" value="InterPro"/>
</dbReference>
<dbReference type="InterPro" id="IPR056823">
    <property type="entry name" value="TEN-like_YD-shell"/>
</dbReference>
<evidence type="ECO:0000259" key="9">
    <source>
        <dbReference type="Pfam" id="PF25023"/>
    </source>
</evidence>
<dbReference type="Gene3D" id="2.130.10.130">
    <property type="entry name" value="Integrin alpha, N-terminal"/>
    <property type="match status" value="1"/>
</dbReference>